<dbReference type="SMART" id="SM00869">
    <property type="entry name" value="Autotransporter"/>
    <property type="match status" value="1"/>
</dbReference>
<dbReference type="OrthoDB" id="8253730at2"/>
<dbReference type="SUPFAM" id="SSF103515">
    <property type="entry name" value="Autotransporter"/>
    <property type="match status" value="1"/>
</dbReference>
<proteinExistence type="predicted"/>
<dbReference type="STRING" id="211460.YH63_01650"/>
<name>A0A4U6BR96_9BRAD</name>
<dbReference type="InterPro" id="IPR036709">
    <property type="entry name" value="Autotransporte_beta_dom_sf"/>
</dbReference>
<feature type="chain" id="PRO_5020993407" evidence="1">
    <location>
        <begin position="35"/>
        <end position="361"/>
    </location>
</feature>
<comment type="caution">
    <text evidence="3">The sequence shown here is derived from an EMBL/GenBank/DDBJ whole genome shotgun (WGS) entry which is preliminary data.</text>
</comment>
<evidence type="ECO:0000313" key="4">
    <source>
        <dbReference type="Proteomes" id="UP000034832"/>
    </source>
</evidence>
<feature type="signal peptide" evidence="1">
    <location>
        <begin position="1"/>
        <end position="34"/>
    </location>
</feature>
<dbReference type="Gene3D" id="2.40.128.130">
    <property type="entry name" value="Autotransporter beta-domain"/>
    <property type="match status" value="1"/>
</dbReference>
<evidence type="ECO:0000256" key="1">
    <source>
        <dbReference type="SAM" id="SignalP"/>
    </source>
</evidence>
<dbReference type="PROSITE" id="PS51208">
    <property type="entry name" value="AUTOTRANSPORTER"/>
    <property type="match status" value="1"/>
</dbReference>
<keyword evidence="1" id="KW-0732">Signal</keyword>
<dbReference type="AlphaFoldDB" id="A0A4U6BR96"/>
<evidence type="ECO:0000259" key="2">
    <source>
        <dbReference type="PROSITE" id="PS51208"/>
    </source>
</evidence>
<protein>
    <submittedName>
        <fullName evidence="3">Autotransporter outer membrane beta-barrel domain-containing protein</fullName>
    </submittedName>
</protein>
<gene>
    <name evidence="3" type="ORF">YH63_017405</name>
</gene>
<sequence length="361" mass="37755">MRMTASRPGLRRMKVLHATVAGLTAMCAASNASAQFVPPVPGVTDNNAQFSVNAAQFDIGSSFLQRLAREATYGYAARDNSGGGGASQSTAEPLYRTWAETYGIRARTAAQGTFVGDKRGTLGIVGGIGTTVAPGLNVGFSVDQSHTWIDVPLALQSATLGMTQLGVNASYVNGPWTVAMAAVHGFARISSTRATLIGGALANYRGSIDGVLGELNYTYSFGQSRIVPKVALEYVSARTDSFSEVGGLNPVTVAAGHGERARVLAGAEVGHYWIVGQQAIDVSVYGKFVDNFAQNIGAVQVSLGNNAISVQGIGESRNGADAGAAASWIFSNAARLYANYDGRFRDGYQSHQGTLGVELKW</sequence>
<dbReference type="InterPro" id="IPR005546">
    <property type="entry name" value="Autotransporte_beta"/>
</dbReference>
<feature type="domain" description="Autotransporter" evidence="2">
    <location>
        <begin position="90"/>
        <end position="361"/>
    </location>
</feature>
<accession>A0A4U6BR96</accession>
<dbReference type="EMBL" id="LBIA02000001">
    <property type="protein sequence ID" value="TKT73057.1"/>
    <property type="molecule type" value="Genomic_DNA"/>
</dbReference>
<dbReference type="Pfam" id="PF03797">
    <property type="entry name" value="Autotransporter"/>
    <property type="match status" value="1"/>
</dbReference>
<evidence type="ECO:0000313" key="3">
    <source>
        <dbReference type="EMBL" id="TKT73057.1"/>
    </source>
</evidence>
<keyword evidence="4" id="KW-1185">Reference proteome</keyword>
<reference evidence="3" key="1">
    <citation type="submission" date="2019-04" db="EMBL/GenBank/DDBJ databases">
        <title>Whole genome sequencing of cave bacteria.</title>
        <authorList>
            <person name="Gan H.M."/>
            <person name="Barton H."/>
            <person name="Savka M.A."/>
        </authorList>
    </citation>
    <scope>NUCLEOTIDE SEQUENCE [LARGE SCALE GENOMIC DNA]</scope>
    <source>
        <strain evidence="3">LC387</strain>
    </source>
</reference>
<dbReference type="Proteomes" id="UP000034832">
    <property type="component" value="Unassembled WGS sequence"/>
</dbReference>
<organism evidence="3 4">
    <name type="scientific">Afipia massiliensis</name>
    <dbReference type="NCBI Taxonomy" id="211460"/>
    <lineage>
        <taxon>Bacteria</taxon>
        <taxon>Pseudomonadati</taxon>
        <taxon>Pseudomonadota</taxon>
        <taxon>Alphaproteobacteria</taxon>
        <taxon>Hyphomicrobiales</taxon>
        <taxon>Nitrobacteraceae</taxon>
        <taxon>Afipia</taxon>
    </lineage>
</organism>